<evidence type="ECO:0000313" key="10">
    <source>
        <dbReference type="Proteomes" id="UP000663879"/>
    </source>
</evidence>
<dbReference type="Pfam" id="PF04147">
    <property type="entry name" value="Nop14"/>
    <property type="match status" value="1"/>
</dbReference>
<dbReference type="AlphaFoldDB" id="A0A813RI03"/>
<feature type="region of interest" description="Disordered" evidence="8">
    <location>
        <begin position="301"/>
        <end position="361"/>
    </location>
</feature>
<organism evidence="9 10">
    <name type="scientific">Brachionus calyciflorus</name>
    <dbReference type="NCBI Taxonomy" id="104777"/>
    <lineage>
        <taxon>Eukaryota</taxon>
        <taxon>Metazoa</taxon>
        <taxon>Spiralia</taxon>
        <taxon>Gnathifera</taxon>
        <taxon>Rotifera</taxon>
        <taxon>Eurotatoria</taxon>
        <taxon>Monogononta</taxon>
        <taxon>Pseudotrocha</taxon>
        <taxon>Ploima</taxon>
        <taxon>Brachionidae</taxon>
        <taxon>Brachionus</taxon>
    </lineage>
</organism>
<keyword evidence="10" id="KW-1185">Reference proteome</keyword>
<name>A0A813RI03_9BILA</name>
<keyword evidence="5" id="KW-0539">Nucleus</keyword>
<evidence type="ECO:0008006" key="11">
    <source>
        <dbReference type="Google" id="ProtNLM"/>
    </source>
</evidence>
<accession>A0A813RI03</accession>
<sequence>MSFKAHEKRVKTLLVEYKNQFKGNSFNDKRIGENDKNMSLEDKMFKRFVAERQKTKDRKSKFNLNDDDFDNPEKNFELTHYGQSLSQIERFEKVQLSDDDEVDEDDPDKGKINAEFVSKNFFGGFKDNNEENEEGKKKNRKEWIEEMIAKSKLLKYERQKERDKTLDLTEEVDKEWRNIIPLIGQMNRQLANEEQKGPTNTKPDDYDVLVRSLQFESEKAKPTDKLKTAEELEKERLEALSKNEKELLERMNKEVEEVNEEENSRLKKKNLKKIPSNHISADDIEFDDPEYLEMQRRDELSKKHKQMNDDLEKSSIQEAEKDQESQDEDKEEQSDDEEPSEDEENEHEEDDDNLQDSTTTDGFKNEKWVKQFENICIKKNTDSIDLKNFEGFLKSIIEKLDPSRDENNKKRLCFLTEHLITYYQSLFKFKSPSKLHIDMDLVNLLTKYIFDFTYKYGNKSTKKEPSPYVAIFKNILNNLNKDFLNMKVSERVFPQLDTLFTFKLVSNIFPTSDFRHQIVTPCLLIMTRYLVQCRIQNVGDLFRGLFLTNLCYGFISKSERYVPECVQFLNGVLYSAVDWNQTNGENKKQVLSDYELSTIYESFKRTKVKINISKKSDKLADLSLVNLSQNEKVQIDDSIKASLISYCIDLLITFSKIYSEMSSFREVFILTKKLLGYLKSENNPIELEKRIVRLEEFINEKNERPREYLKSLIKKPIANKLHEPKIQSKTKFDPRHHNSVISEKQLMTRKYKKELKSAIKEVRQDNQFLARVQLEEQLEKDAKRSQKVKEIMSSLANQEGEYQKIKRQKL</sequence>
<feature type="compositionally biased region" description="Acidic residues" evidence="8">
    <location>
        <begin position="325"/>
        <end position="354"/>
    </location>
</feature>
<keyword evidence="3" id="KW-0690">Ribosome biogenesis</keyword>
<dbReference type="EMBL" id="CAJNOC010000626">
    <property type="protein sequence ID" value="CAF0784303.1"/>
    <property type="molecule type" value="Genomic_DNA"/>
</dbReference>
<dbReference type="GO" id="GO:0030490">
    <property type="term" value="P:maturation of SSU-rRNA"/>
    <property type="evidence" value="ECO:0007669"/>
    <property type="project" value="TreeGrafter"/>
</dbReference>
<feature type="coiled-coil region" evidence="7">
    <location>
        <begin position="752"/>
        <end position="808"/>
    </location>
</feature>
<evidence type="ECO:0000256" key="3">
    <source>
        <dbReference type="ARBA" id="ARBA00022517"/>
    </source>
</evidence>
<proteinExistence type="inferred from homology"/>
<dbReference type="PANTHER" id="PTHR23183">
    <property type="entry name" value="NOP14"/>
    <property type="match status" value="1"/>
</dbReference>
<feature type="compositionally biased region" description="Basic and acidic residues" evidence="8">
    <location>
        <begin position="301"/>
        <end position="324"/>
    </location>
</feature>
<comment type="function">
    <text evidence="6">Involved in nucleolar processing of pre-18S ribosomal RNA. Has a role in the nuclear export of 40S pre-ribosomal subunit to the cytoplasm.</text>
</comment>
<dbReference type="OrthoDB" id="441771at2759"/>
<gene>
    <name evidence="9" type="ORF">OXX778_LOCUS5629</name>
</gene>
<evidence type="ECO:0000313" key="9">
    <source>
        <dbReference type="EMBL" id="CAF0784303.1"/>
    </source>
</evidence>
<evidence type="ECO:0000256" key="5">
    <source>
        <dbReference type="ARBA" id="ARBA00023242"/>
    </source>
</evidence>
<evidence type="ECO:0000256" key="6">
    <source>
        <dbReference type="ARBA" id="ARBA00024695"/>
    </source>
</evidence>
<dbReference type="PANTHER" id="PTHR23183:SF0">
    <property type="entry name" value="NUCLEOLAR PROTEIN 14"/>
    <property type="match status" value="1"/>
</dbReference>
<feature type="coiled-coil region" evidence="7">
    <location>
        <begin position="229"/>
        <end position="272"/>
    </location>
</feature>
<dbReference type="GO" id="GO:0030692">
    <property type="term" value="C:Noc4p-Nop14p complex"/>
    <property type="evidence" value="ECO:0007669"/>
    <property type="project" value="TreeGrafter"/>
</dbReference>
<evidence type="ECO:0000256" key="2">
    <source>
        <dbReference type="ARBA" id="ARBA00007466"/>
    </source>
</evidence>
<evidence type="ECO:0000256" key="7">
    <source>
        <dbReference type="SAM" id="Coils"/>
    </source>
</evidence>
<evidence type="ECO:0000256" key="4">
    <source>
        <dbReference type="ARBA" id="ARBA00022552"/>
    </source>
</evidence>
<comment type="similarity">
    <text evidence="2">Belongs to the NOP14 family.</text>
</comment>
<reference evidence="9" key="1">
    <citation type="submission" date="2021-02" db="EMBL/GenBank/DDBJ databases">
        <authorList>
            <person name="Nowell W R."/>
        </authorList>
    </citation>
    <scope>NUCLEOTIDE SEQUENCE</scope>
    <source>
        <strain evidence="9">Ploen Becks lab</strain>
    </source>
</reference>
<dbReference type="Proteomes" id="UP000663879">
    <property type="component" value="Unassembled WGS sequence"/>
</dbReference>
<comment type="subcellular location">
    <subcellularLocation>
        <location evidence="1">Nucleus</location>
        <location evidence="1">Nucleolus</location>
    </subcellularLocation>
</comment>
<dbReference type="InterPro" id="IPR007276">
    <property type="entry name" value="Nop14"/>
</dbReference>
<comment type="caution">
    <text evidence="9">The sequence shown here is derived from an EMBL/GenBank/DDBJ whole genome shotgun (WGS) entry which is preliminary data.</text>
</comment>
<keyword evidence="4" id="KW-0698">rRNA processing</keyword>
<dbReference type="GO" id="GO:0032040">
    <property type="term" value="C:small-subunit processome"/>
    <property type="evidence" value="ECO:0007669"/>
    <property type="project" value="InterPro"/>
</dbReference>
<evidence type="ECO:0000256" key="1">
    <source>
        <dbReference type="ARBA" id="ARBA00004604"/>
    </source>
</evidence>
<keyword evidence="7" id="KW-0175">Coiled coil</keyword>
<protein>
    <recommendedName>
        <fullName evidence="11">Nucleolar protein 14</fullName>
    </recommendedName>
</protein>
<evidence type="ECO:0000256" key="8">
    <source>
        <dbReference type="SAM" id="MobiDB-lite"/>
    </source>
</evidence>